<accession>A0A6C0C227</accession>
<dbReference type="AlphaFoldDB" id="A0A6C0C227"/>
<name>A0A6C0C227_9ZZZZ</name>
<evidence type="ECO:0000313" key="1">
    <source>
        <dbReference type="EMBL" id="QHS97613.1"/>
    </source>
</evidence>
<protein>
    <submittedName>
        <fullName evidence="1">Uncharacterized protein</fullName>
    </submittedName>
</protein>
<sequence length="71" mass="7713">MHCCAGQSSDTFCPGKLDAIALAKHSLPEDSLRDQTCFTSTEECYNTRNELACLTASSICGRPVDHTNFAK</sequence>
<reference evidence="1" key="1">
    <citation type="journal article" date="2020" name="Nature">
        <title>Giant virus diversity and host interactions through global metagenomics.</title>
        <authorList>
            <person name="Schulz F."/>
            <person name="Roux S."/>
            <person name="Paez-Espino D."/>
            <person name="Jungbluth S."/>
            <person name="Walsh D.A."/>
            <person name="Denef V.J."/>
            <person name="McMahon K.D."/>
            <person name="Konstantinidis K.T."/>
            <person name="Eloe-Fadrosh E.A."/>
            <person name="Kyrpides N.C."/>
            <person name="Woyke T."/>
        </authorList>
    </citation>
    <scope>NUCLEOTIDE SEQUENCE</scope>
    <source>
        <strain evidence="1">GVMAG-M-3300020182-33</strain>
    </source>
</reference>
<dbReference type="EMBL" id="MN739301">
    <property type="protein sequence ID" value="QHS97613.1"/>
    <property type="molecule type" value="Genomic_DNA"/>
</dbReference>
<organism evidence="1">
    <name type="scientific">viral metagenome</name>
    <dbReference type="NCBI Taxonomy" id="1070528"/>
    <lineage>
        <taxon>unclassified sequences</taxon>
        <taxon>metagenomes</taxon>
        <taxon>organismal metagenomes</taxon>
    </lineage>
</organism>
<proteinExistence type="predicted"/>